<evidence type="ECO:0000313" key="2">
    <source>
        <dbReference type="Proteomes" id="UP001295684"/>
    </source>
</evidence>
<proteinExistence type="predicted"/>
<gene>
    <name evidence="1" type="ORF">ECRASSUSDP1_LOCUS22858</name>
</gene>
<dbReference type="EMBL" id="CAMPGE010023466">
    <property type="protein sequence ID" value="CAI2381403.1"/>
    <property type="molecule type" value="Genomic_DNA"/>
</dbReference>
<dbReference type="Proteomes" id="UP001295684">
    <property type="component" value="Unassembled WGS sequence"/>
</dbReference>
<reference evidence="1" key="1">
    <citation type="submission" date="2023-07" db="EMBL/GenBank/DDBJ databases">
        <authorList>
            <consortium name="AG Swart"/>
            <person name="Singh M."/>
            <person name="Singh A."/>
            <person name="Seah K."/>
            <person name="Emmerich C."/>
        </authorList>
    </citation>
    <scope>NUCLEOTIDE SEQUENCE</scope>
    <source>
        <strain evidence="1">DP1</strain>
    </source>
</reference>
<keyword evidence="2" id="KW-1185">Reference proteome</keyword>
<protein>
    <submittedName>
        <fullName evidence="1">Uncharacterized protein</fullName>
    </submittedName>
</protein>
<sequence length="187" mass="22181">MTSTIRKFELSNITRCLSPRTCSTRRSRPKRCREHREITHTSPESSKYVYRDILNKTKFIRKLDYECLMAQLKRYSSNEESSQVNASHIVSPLLPHLKVQQRNRLYSPNQQIQKSRLPRIFSETIERIEKDKTKKLVFVLEDVHKKIEALAASRVSSCRTKELLSPRNLKRMCRKLLAKRKQRVLLK</sequence>
<dbReference type="AlphaFoldDB" id="A0AAD1XXP2"/>
<evidence type="ECO:0000313" key="1">
    <source>
        <dbReference type="EMBL" id="CAI2381403.1"/>
    </source>
</evidence>
<organism evidence="1 2">
    <name type="scientific">Euplotes crassus</name>
    <dbReference type="NCBI Taxonomy" id="5936"/>
    <lineage>
        <taxon>Eukaryota</taxon>
        <taxon>Sar</taxon>
        <taxon>Alveolata</taxon>
        <taxon>Ciliophora</taxon>
        <taxon>Intramacronucleata</taxon>
        <taxon>Spirotrichea</taxon>
        <taxon>Hypotrichia</taxon>
        <taxon>Euplotida</taxon>
        <taxon>Euplotidae</taxon>
        <taxon>Moneuplotes</taxon>
    </lineage>
</organism>
<accession>A0AAD1XXP2</accession>
<name>A0AAD1XXP2_EUPCR</name>
<comment type="caution">
    <text evidence="1">The sequence shown here is derived from an EMBL/GenBank/DDBJ whole genome shotgun (WGS) entry which is preliminary data.</text>
</comment>